<keyword evidence="5 7" id="KW-0472">Membrane</keyword>
<organism evidence="9">
    <name type="scientific">hydrothermal vent metagenome</name>
    <dbReference type="NCBI Taxonomy" id="652676"/>
    <lineage>
        <taxon>unclassified sequences</taxon>
        <taxon>metagenomes</taxon>
        <taxon>ecological metagenomes</taxon>
    </lineage>
</organism>
<feature type="domain" description="Band 7" evidence="8">
    <location>
        <begin position="75"/>
        <end position="252"/>
    </location>
</feature>
<evidence type="ECO:0000256" key="2">
    <source>
        <dbReference type="ARBA" id="ARBA00006971"/>
    </source>
</evidence>
<dbReference type="Gene3D" id="3.30.479.30">
    <property type="entry name" value="Band 7 domain"/>
    <property type="match status" value="1"/>
</dbReference>
<dbReference type="EMBL" id="UOFN01000097">
    <property type="protein sequence ID" value="VAW78634.1"/>
    <property type="molecule type" value="Genomic_DNA"/>
</dbReference>
<evidence type="ECO:0000256" key="4">
    <source>
        <dbReference type="ARBA" id="ARBA00022989"/>
    </source>
</evidence>
<sequence>MAWNEPGGGNNKDPWGGRNDQGPPDLDEVVKKMQDKINSLFGGGRRGGTGGGASGKGFAGFGLIIGIAFLVWLASGIYIVDAGTRGVVMRFGAYTEATMPGPHWHMPYPIEQVEIVNVEQRRFVEIGYRSGTGGQASLKVDRESLMLTKDENIVSVQLAVQYQIDDPRKYLFNVRQPEAVLKQVAESAVREVIGKSEMDFVLKEGRAEVVSRVKIAMQSILDEYDSGMRVSDVNLQDAQPPEEVQGAFSDAIKAREDKERLKNEAETYANEVIPKARGRAARQTQEAQAYKESLVAKAQGEASRFTALLKEYKRAPEVTRERLYLETMETVLNRTNKVIVDSDNSNNLMYLPLDQLMKQNAGKRTSGANVSDAVTGTYQNKTPTRPARRARETR</sequence>
<name>A0A3B0ZB72_9ZZZZ</name>
<dbReference type="AlphaFoldDB" id="A0A3B0ZB72"/>
<dbReference type="InterPro" id="IPR036013">
    <property type="entry name" value="Band_7/SPFH_dom_sf"/>
</dbReference>
<feature type="transmembrane region" description="Helical" evidence="7">
    <location>
        <begin position="58"/>
        <end position="80"/>
    </location>
</feature>
<dbReference type="Pfam" id="PF12221">
    <property type="entry name" value="HflK_N"/>
    <property type="match status" value="1"/>
</dbReference>
<feature type="region of interest" description="Disordered" evidence="6">
    <location>
        <begin position="362"/>
        <end position="394"/>
    </location>
</feature>
<feature type="compositionally biased region" description="Polar residues" evidence="6">
    <location>
        <begin position="362"/>
        <end position="381"/>
    </location>
</feature>
<comment type="subcellular location">
    <subcellularLocation>
        <location evidence="1">Membrane</location>
    </subcellularLocation>
</comment>
<evidence type="ECO:0000313" key="9">
    <source>
        <dbReference type="EMBL" id="VAW78634.1"/>
    </source>
</evidence>
<evidence type="ECO:0000256" key="1">
    <source>
        <dbReference type="ARBA" id="ARBA00004370"/>
    </source>
</evidence>
<dbReference type="PANTHER" id="PTHR43327">
    <property type="entry name" value="STOMATIN-LIKE PROTEIN 2, MITOCHONDRIAL"/>
    <property type="match status" value="1"/>
</dbReference>
<dbReference type="SMART" id="SM00244">
    <property type="entry name" value="PHB"/>
    <property type="match status" value="1"/>
</dbReference>
<evidence type="ECO:0000256" key="3">
    <source>
        <dbReference type="ARBA" id="ARBA00022692"/>
    </source>
</evidence>
<proteinExistence type="inferred from homology"/>
<feature type="region of interest" description="Disordered" evidence="6">
    <location>
        <begin position="1"/>
        <end position="26"/>
    </location>
</feature>
<evidence type="ECO:0000256" key="6">
    <source>
        <dbReference type="SAM" id="MobiDB-lite"/>
    </source>
</evidence>
<keyword evidence="4 7" id="KW-1133">Transmembrane helix</keyword>
<gene>
    <name evidence="9" type="ORF">MNBD_GAMMA15-771</name>
</gene>
<dbReference type="SUPFAM" id="SSF117892">
    <property type="entry name" value="Band 7/SPFH domain"/>
    <property type="match status" value="1"/>
</dbReference>
<dbReference type="NCBIfam" id="TIGR01933">
    <property type="entry name" value="hflK"/>
    <property type="match status" value="1"/>
</dbReference>
<comment type="similarity">
    <text evidence="2">Belongs to the band 7/mec-2 family. HflK subfamily.</text>
</comment>
<reference evidence="9" key="1">
    <citation type="submission" date="2018-06" db="EMBL/GenBank/DDBJ databases">
        <authorList>
            <person name="Zhirakovskaya E."/>
        </authorList>
    </citation>
    <scope>NUCLEOTIDE SEQUENCE</scope>
</reference>
<feature type="compositionally biased region" description="Gly residues" evidence="6">
    <location>
        <begin position="1"/>
        <end position="10"/>
    </location>
</feature>
<dbReference type="InterPro" id="IPR050710">
    <property type="entry name" value="Band7/mec-2_domain"/>
</dbReference>
<dbReference type="InterPro" id="IPR020980">
    <property type="entry name" value="Membrane_HflK_N"/>
</dbReference>
<keyword evidence="3 7" id="KW-0812">Transmembrane</keyword>
<dbReference type="PANTHER" id="PTHR43327:SF2">
    <property type="entry name" value="MODULATOR OF FTSH PROTEASE HFLK"/>
    <property type="match status" value="1"/>
</dbReference>
<evidence type="ECO:0000256" key="7">
    <source>
        <dbReference type="SAM" id="Phobius"/>
    </source>
</evidence>
<dbReference type="Pfam" id="PF01145">
    <property type="entry name" value="Band_7"/>
    <property type="match status" value="1"/>
</dbReference>
<dbReference type="InterPro" id="IPR010201">
    <property type="entry name" value="HflK"/>
</dbReference>
<dbReference type="CDD" id="cd03404">
    <property type="entry name" value="SPFH_HflK"/>
    <property type="match status" value="1"/>
</dbReference>
<evidence type="ECO:0000256" key="5">
    <source>
        <dbReference type="ARBA" id="ARBA00023136"/>
    </source>
</evidence>
<evidence type="ECO:0000259" key="8">
    <source>
        <dbReference type="SMART" id="SM00244"/>
    </source>
</evidence>
<dbReference type="InterPro" id="IPR001107">
    <property type="entry name" value="Band_7"/>
</dbReference>
<protein>
    <submittedName>
        <fullName evidence="9">HflK protein</fullName>
    </submittedName>
</protein>
<dbReference type="GO" id="GO:0016020">
    <property type="term" value="C:membrane"/>
    <property type="evidence" value="ECO:0007669"/>
    <property type="project" value="UniProtKB-SubCell"/>
</dbReference>
<accession>A0A3B0ZB72</accession>